<name>A0ABP9N1U8_9HYPH</name>
<keyword evidence="3" id="KW-1185">Reference proteome</keyword>
<feature type="chain" id="PRO_5045831688" evidence="1">
    <location>
        <begin position="23"/>
        <end position="115"/>
    </location>
</feature>
<reference evidence="3" key="1">
    <citation type="journal article" date="2019" name="Int. J. Syst. Evol. Microbiol.">
        <title>The Global Catalogue of Microorganisms (GCM) 10K type strain sequencing project: providing services to taxonomists for standard genome sequencing and annotation.</title>
        <authorList>
            <consortium name="The Broad Institute Genomics Platform"/>
            <consortium name="The Broad Institute Genome Sequencing Center for Infectious Disease"/>
            <person name="Wu L."/>
            <person name="Ma J."/>
        </authorList>
    </citation>
    <scope>NUCLEOTIDE SEQUENCE [LARGE SCALE GENOMIC DNA]</scope>
    <source>
        <strain evidence="3">JCM 17706</strain>
    </source>
</reference>
<dbReference type="Proteomes" id="UP001501525">
    <property type="component" value="Unassembled WGS sequence"/>
</dbReference>
<feature type="signal peptide" evidence="1">
    <location>
        <begin position="1"/>
        <end position="22"/>
    </location>
</feature>
<proteinExistence type="predicted"/>
<comment type="caution">
    <text evidence="2">The sequence shown here is derived from an EMBL/GenBank/DDBJ whole genome shotgun (WGS) entry which is preliminary data.</text>
</comment>
<dbReference type="EMBL" id="BAABIY010000096">
    <property type="protein sequence ID" value="GAA5102674.1"/>
    <property type="molecule type" value="Genomic_DNA"/>
</dbReference>
<protein>
    <submittedName>
        <fullName evidence="2">Uncharacterized protein</fullName>
    </submittedName>
</protein>
<evidence type="ECO:0000256" key="1">
    <source>
        <dbReference type="SAM" id="SignalP"/>
    </source>
</evidence>
<organism evidence="2 3">
    <name type="scientific">Bartonella acomydis</name>
    <dbReference type="NCBI Taxonomy" id="686234"/>
    <lineage>
        <taxon>Bacteria</taxon>
        <taxon>Pseudomonadati</taxon>
        <taxon>Pseudomonadota</taxon>
        <taxon>Alphaproteobacteria</taxon>
        <taxon>Hyphomicrobiales</taxon>
        <taxon>Bartonellaceae</taxon>
        <taxon>Bartonella</taxon>
    </lineage>
</organism>
<evidence type="ECO:0000313" key="2">
    <source>
        <dbReference type="EMBL" id="GAA5102674.1"/>
    </source>
</evidence>
<keyword evidence="1" id="KW-0732">Signal</keyword>
<evidence type="ECO:0000313" key="3">
    <source>
        <dbReference type="Proteomes" id="UP001501525"/>
    </source>
</evidence>
<gene>
    <name evidence="2" type="ORF">GCM10023260_14810</name>
</gene>
<dbReference type="RefSeq" id="WP_345097379.1">
    <property type="nucleotide sequence ID" value="NZ_BAABIY010000096.1"/>
</dbReference>
<sequence>MKQVILAAALFSFFSSALTVNASSVGGSSEVVDSIAKHENYAGIEGFGQQAIDLLARIVIPVRKNPSLYESPYHQDRFQIRERDYGFAADLGFKKRCKDLEGLYDGQKRMECSLK</sequence>
<accession>A0ABP9N1U8</accession>